<dbReference type="Gene3D" id="3.40.50.300">
    <property type="entry name" value="P-loop containing nucleotide triphosphate hydrolases"/>
    <property type="match status" value="1"/>
</dbReference>
<organism evidence="1 2">
    <name type="scientific">Talaromyces pinophilus</name>
    <name type="common">Penicillium pinophilum</name>
    <dbReference type="NCBI Taxonomy" id="128442"/>
    <lineage>
        <taxon>Eukaryota</taxon>
        <taxon>Fungi</taxon>
        <taxon>Dikarya</taxon>
        <taxon>Ascomycota</taxon>
        <taxon>Pezizomycotina</taxon>
        <taxon>Eurotiomycetes</taxon>
        <taxon>Eurotiomycetidae</taxon>
        <taxon>Eurotiales</taxon>
        <taxon>Trichocomaceae</taxon>
        <taxon>Talaromyces</taxon>
        <taxon>Talaromyces sect. Talaromyces</taxon>
    </lineage>
</organism>
<proteinExistence type="predicted"/>
<accession>A0A0B8MZB5</accession>
<dbReference type="Proteomes" id="UP000053095">
    <property type="component" value="Unassembled WGS sequence"/>
</dbReference>
<dbReference type="SUPFAM" id="SSF48452">
    <property type="entry name" value="TPR-like"/>
    <property type="match status" value="1"/>
</dbReference>
<evidence type="ECO:0000313" key="1">
    <source>
        <dbReference type="EMBL" id="GAM43505.1"/>
    </source>
</evidence>
<dbReference type="InterPro" id="IPR027417">
    <property type="entry name" value="P-loop_NTPase"/>
</dbReference>
<dbReference type="PANTHER" id="PTHR35205:SF1">
    <property type="entry name" value="ZU5 DOMAIN-CONTAINING PROTEIN"/>
    <property type="match status" value="1"/>
</dbReference>
<gene>
    <name evidence="1" type="ORF">TCE0_050f18372</name>
</gene>
<evidence type="ECO:0000313" key="2">
    <source>
        <dbReference type="Proteomes" id="UP000053095"/>
    </source>
</evidence>
<dbReference type="EMBL" id="DF933846">
    <property type="protein sequence ID" value="GAM43505.1"/>
    <property type="molecule type" value="Genomic_DNA"/>
</dbReference>
<name>A0A0B8MZB5_TALPI</name>
<dbReference type="PANTHER" id="PTHR35205">
    <property type="entry name" value="NB-ARC AND TPR DOMAIN PROTEIN"/>
    <property type="match status" value="1"/>
</dbReference>
<dbReference type="Gene3D" id="1.25.40.10">
    <property type="entry name" value="Tetratricopeptide repeat domain"/>
    <property type="match status" value="1"/>
</dbReference>
<dbReference type="AlphaFoldDB" id="A0A0B8MZB5"/>
<protein>
    <recommendedName>
        <fullName evidence="3">NB-ARC domain-containing protein</fullName>
    </recommendedName>
</protein>
<dbReference type="SUPFAM" id="SSF52540">
    <property type="entry name" value="P-loop containing nucleoside triphosphate hydrolases"/>
    <property type="match status" value="1"/>
</dbReference>
<reference evidence="2" key="1">
    <citation type="journal article" date="2015" name="Genome Announc.">
        <title>Draft genome sequence of Talaromyces cellulolyticus strain Y-94, a source of lignocellulosic biomass-degrading enzymes.</title>
        <authorList>
            <person name="Fujii T."/>
            <person name="Koike H."/>
            <person name="Sawayama S."/>
            <person name="Yano S."/>
            <person name="Inoue H."/>
        </authorList>
    </citation>
    <scope>NUCLEOTIDE SEQUENCE [LARGE SCALE GENOMIC DNA]</scope>
    <source>
        <strain evidence="2">Y-94</strain>
    </source>
</reference>
<keyword evidence="2" id="KW-1185">Reference proteome</keyword>
<dbReference type="InterPro" id="IPR011990">
    <property type="entry name" value="TPR-like_helical_dom_sf"/>
</dbReference>
<evidence type="ECO:0008006" key="3">
    <source>
        <dbReference type="Google" id="ProtNLM"/>
    </source>
</evidence>
<sequence length="976" mass="109491">MSEISFKDLHESMEETSIPKVELVDPTTLAFKTREAQHLPRYLLDTHSVNEDFSGREDILKLLANELLPPKNRVAASNPPFRQFALCRIGGIGKTEIAHEFVRRRLTNFDALFWVKADEVANLDLGYKRIPLALRLEEEYQWKCQVISNEIVKRWLANPHDDSWISKNLDPFVPAQQATWLLVFDNANDPTVLAEYWPQGSGSILITSRDLLAKNIFTNKPSDLDIGPLSHQDSLSLINHLTGMANEPENDTVQKISNALGGILLAISQTASIIHRQDLTLVEFLELYNDPEERAKFYGTKFNAYLVSYHYSLSTVWAVEKLTYQNERGRTKESDEFFNTARPIFGFSTHPDRDSQLANIYFCLGGSAMNTNDFDKSRDYKERTFDLVSKICNKSQAVNERLCLAYAERAISHIQDKRYEEGEADLEKTVGDEDPNTANAAYKVAEHLIGLGQNEDAMAFINTALNLWFLDSKVYRNETARTTSLKGEMFKAMGRAQEAFIAFEHACSLRKEITKEDRRIESLTTEDCDEIVAFGFDEPLSFFLPSFPIPLPAVKHEALPAKNDSSNPEQPKKLLQTTPLLLVHRAGSIALALVLVYAVDGYNAGDDSTPHYVDGKLLLRSSDVTTLISAVLVFIKFFITSWAAIATWRGAWELTHSDTGPTSKQVSFMTRYKLLPWMRSPFGLPRGRRNWAVAVFLLCSFPQPFIAPLLSGAVNWNPSFVAGPRTAAVSVNSTNSTASDYYWDQYTDFNYAIKRTDILRQALGLANIAWSDSTTVSTNGTSLRGNGCRHVVNSDGLAANSTLADIVVPCIKVHNINWAMAAAEVPDAVFYQATTNAWQTSVLNDTLYRYTNPGHAILFDVNNLWYNKDYASTSFPTASKVSGPNSLALIIANQYSDCQNLIPNQFGDVNSYPQFKTSWALGSCYLFANVTIEAGVTTSQLSKYISPRVIEDQTPLEDAIIDPNTWSQEAVWFFQI</sequence>